<comment type="caution">
    <text evidence="6">The sequence shown here is derived from an EMBL/GenBank/DDBJ whole genome shotgun (WGS) entry which is preliminary data.</text>
</comment>
<dbReference type="InterPro" id="IPR003339">
    <property type="entry name" value="ABC/ECF_trnsptr_transmembrane"/>
</dbReference>
<evidence type="ECO:0000256" key="2">
    <source>
        <dbReference type="ARBA" id="ARBA00022692"/>
    </source>
</evidence>
<organism evidence="6 7">
    <name type="scientific">Streptococcus constellatus</name>
    <dbReference type="NCBI Taxonomy" id="76860"/>
    <lineage>
        <taxon>Bacteria</taxon>
        <taxon>Bacillati</taxon>
        <taxon>Bacillota</taxon>
        <taxon>Bacilli</taxon>
        <taxon>Lactobacillales</taxon>
        <taxon>Streptococcaceae</taxon>
        <taxon>Streptococcus</taxon>
        <taxon>Streptococcus anginosus group</taxon>
    </lineage>
</organism>
<keyword evidence="4 5" id="KW-0472">Membrane</keyword>
<dbReference type="Proteomes" id="UP000031339">
    <property type="component" value="Unassembled WGS sequence"/>
</dbReference>
<gene>
    <name evidence="6" type="ORF">RN79_06030</name>
</gene>
<keyword evidence="3 5" id="KW-1133">Transmembrane helix</keyword>
<dbReference type="CDD" id="cd16914">
    <property type="entry name" value="EcfT"/>
    <property type="match status" value="1"/>
</dbReference>
<evidence type="ECO:0000313" key="7">
    <source>
        <dbReference type="Proteomes" id="UP000031339"/>
    </source>
</evidence>
<evidence type="ECO:0000256" key="3">
    <source>
        <dbReference type="ARBA" id="ARBA00022989"/>
    </source>
</evidence>
<dbReference type="EMBL" id="JWIY01000002">
    <property type="protein sequence ID" value="KIC77760.1"/>
    <property type="molecule type" value="Genomic_DNA"/>
</dbReference>
<protein>
    <submittedName>
        <fullName evidence="6">Cobalt transporter</fullName>
    </submittedName>
</protein>
<evidence type="ECO:0000313" key="6">
    <source>
        <dbReference type="EMBL" id="KIC77760.1"/>
    </source>
</evidence>
<evidence type="ECO:0000256" key="4">
    <source>
        <dbReference type="ARBA" id="ARBA00023136"/>
    </source>
</evidence>
<feature type="transmembrane region" description="Helical" evidence="5">
    <location>
        <begin position="48"/>
        <end position="69"/>
    </location>
</feature>
<feature type="transmembrane region" description="Helical" evidence="5">
    <location>
        <begin position="81"/>
        <end position="101"/>
    </location>
</feature>
<reference evidence="6 7" key="1">
    <citation type="submission" date="2014-12" db="EMBL/GenBank/DDBJ databases">
        <title>Partial genome sequence of Streptococcus constellatus KCOM 1650 (= ChDC B144).</title>
        <authorList>
            <person name="Kook J.-K."/>
            <person name="Park S.-N."/>
            <person name="Lim Y.K."/>
            <person name="Jo E."/>
        </authorList>
    </citation>
    <scope>NUCLEOTIDE SEQUENCE [LARGE SCALE GENOMIC DNA]</scope>
    <source>
        <strain evidence="6 7">KCOM 1650</strain>
    </source>
</reference>
<name>A0A0C1K451_STRCV</name>
<sequence length="217" mass="25147">MKKEETNVFALVLLLIALTLEISFIRSTWLNCAIVVGVLAHLIYLRKWWGIFWTLLLPLLPALANYWAIQLHGDNSQAMILFTRSFALAALGMTFLYSVHLNQLLRYWHKKGLPSHFTYGLLVVLNAIPVIQKEIQAVREASLLRGKTLHFWSPLFYIKAIFIAFNWRDSYIEAMYAHGFDETIKRSCYRQLETPKSASLTCFLIFLLINLTLLIPR</sequence>
<dbReference type="AlphaFoldDB" id="A0A0C1K451"/>
<keyword evidence="2 5" id="KW-0812">Transmembrane</keyword>
<feature type="transmembrane region" description="Helical" evidence="5">
    <location>
        <begin position="151"/>
        <end position="167"/>
    </location>
</feature>
<comment type="subcellular location">
    <subcellularLocation>
        <location evidence="1">Membrane</location>
        <topology evidence="1">Multi-pass membrane protein</topology>
    </subcellularLocation>
</comment>
<feature type="transmembrane region" description="Helical" evidence="5">
    <location>
        <begin position="197"/>
        <end position="215"/>
    </location>
</feature>
<proteinExistence type="predicted"/>
<dbReference type="GO" id="GO:0005886">
    <property type="term" value="C:plasma membrane"/>
    <property type="evidence" value="ECO:0007669"/>
    <property type="project" value="UniProtKB-ARBA"/>
</dbReference>
<evidence type="ECO:0000256" key="5">
    <source>
        <dbReference type="SAM" id="Phobius"/>
    </source>
</evidence>
<dbReference type="Pfam" id="PF02361">
    <property type="entry name" value="CbiQ"/>
    <property type="match status" value="1"/>
</dbReference>
<evidence type="ECO:0000256" key="1">
    <source>
        <dbReference type="ARBA" id="ARBA00004141"/>
    </source>
</evidence>
<dbReference type="RefSeq" id="WP_039677424.1">
    <property type="nucleotide sequence ID" value="NZ_JWIY01000002.1"/>
</dbReference>
<accession>A0A0C1K451</accession>
<feature type="transmembrane region" description="Helical" evidence="5">
    <location>
        <begin position="113"/>
        <end position="131"/>
    </location>
</feature>
<dbReference type="eggNOG" id="COG0619">
    <property type="taxonomic scope" value="Bacteria"/>
</dbReference>
<dbReference type="STRING" id="862969.SCI_0287"/>
<dbReference type="OrthoDB" id="92887at2"/>